<feature type="signal peptide" evidence="2">
    <location>
        <begin position="1"/>
        <end position="25"/>
    </location>
</feature>
<dbReference type="Pfam" id="PF00932">
    <property type="entry name" value="LTD"/>
    <property type="match status" value="1"/>
</dbReference>
<evidence type="ECO:0000313" key="4">
    <source>
        <dbReference type="EMBL" id="CAL94101.1"/>
    </source>
</evidence>
<organism evidence="4 5">
    <name type="scientific">Azoarcus sp. (strain BH72)</name>
    <dbReference type="NCBI Taxonomy" id="418699"/>
    <lineage>
        <taxon>Bacteria</taxon>
        <taxon>Pseudomonadati</taxon>
        <taxon>Pseudomonadota</taxon>
        <taxon>Betaproteobacteria</taxon>
        <taxon>Rhodocyclales</taxon>
        <taxon>Zoogloeaceae</taxon>
        <taxon>Azoarcus</taxon>
    </lineage>
</organism>
<keyword evidence="2" id="KW-0732">Signal</keyword>
<dbReference type="InterPro" id="IPR047971">
    <property type="entry name" value="ExeM-like"/>
</dbReference>
<proteinExistence type="predicted"/>
<evidence type="ECO:0000259" key="3">
    <source>
        <dbReference type="PROSITE" id="PS51841"/>
    </source>
</evidence>
<dbReference type="PANTHER" id="PTHR42834">
    <property type="entry name" value="ENDONUCLEASE/EXONUCLEASE/PHOSPHATASE FAMILY PROTEIN (AFU_ORTHOLOGUE AFUA_3G09210)"/>
    <property type="match status" value="1"/>
</dbReference>
<feature type="chain" id="PRO_5002635551" evidence="2">
    <location>
        <begin position="26"/>
        <end position="943"/>
    </location>
</feature>
<accession>A1K5J6</accession>
<evidence type="ECO:0000256" key="1">
    <source>
        <dbReference type="SAM" id="MobiDB-lite"/>
    </source>
</evidence>
<dbReference type="InterPro" id="IPR001322">
    <property type="entry name" value="Lamin_tail_dom"/>
</dbReference>
<feature type="region of interest" description="Disordered" evidence="1">
    <location>
        <begin position="196"/>
        <end position="225"/>
    </location>
</feature>
<dbReference type="RefSeq" id="WP_011765217.1">
    <property type="nucleotide sequence ID" value="NC_008702.1"/>
</dbReference>
<feature type="domain" description="LTD" evidence="3">
    <location>
        <begin position="18"/>
        <end position="139"/>
    </location>
</feature>
<dbReference type="eggNOG" id="COG2132">
    <property type="taxonomic scope" value="Bacteria"/>
</dbReference>
<dbReference type="EMBL" id="AM406670">
    <property type="protein sequence ID" value="CAL94101.1"/>
    <property type="molecule type" value="Genomic_DNA"/>
</dbReference>
<gene>
    <name evidence="4" type="primary">nucH</name>
    <name evidence="4" type="ordered locus">azo1484</name>
</gene>
<dbReference type="CDD" id="cd04486">
    <property type="entry name" value="YhcR_OBF_like"/>
    <property type="match status" value="1"/>
</dbReference>
<sequence>MPLLPRPIALAVLIAGLGAASLATAAPTELFFSEYIEGSANNKALEIHNGTGAPIDLAAGGYVVQMYFNGSTTAGLSIPLTGVIAAGDVFVLAQAAADSAVLAVADQINASAWYNGDDAVVLRKGGTTGALIDVIGQIGMDPGTEWGSGLASTADNTLRRKAGVARGDTVADDAFDPAVEWDGYATNSFDGLGSHLASGSDGGGDGGTGGGSDSAQCGGAQTPIGQIQGRGSNAAITGAVVTRGVVVGDYELPGGSGQMRGFYIQDPVGDGDPETSDGLFVYNAGRDHVALGDLVLVSGTASEYQGQTQLSATAITRCGTGTVAPTDIYLPLADANALERYEGMLVRLPQTLYVTEHYQLGRFGQMVVSSGERLPQPTAVAAPGAAALGVQAQNDLNRIIIDDADNDQNPDPIRFARDDAPLSAANTLRGGDSASDIVGVLTWGWAGNSASGNAWRVRPANALGGNARFSAANPRPIAAPAVAGTLKVASINLLNYFNTFDGRPDTVDNCRYGLGGAPTDCRGADDGAEFERQAAKTVAAILALDADVIGLMEVENDGYGADSALADLVGRLNAVAGPGAYAYLDADAAAGKANALGTDAIKTGLIYRPAKVTRLGTAVLDRGAFGLYTTVSEGTLGRNRPALAQSFRAADGARFTVAVNHLKSKSSSCAGNIAPVPSDPDLGDGQGDCNRTRSTAARELAAWLATDPTAAGDGDVLIIGDLNAYAQEDPVTALTDAGYTDLVGRDVGRGAYSYVFDGQWGYLDHALASPSLARQVSGVAEWHINADEPSVLDYNTDYKSAAQIAGYYAADLYRASDHDPVVIGLDLDGQPPLLQLSATPPVLWPANHGYVDVKVSATVSDNRDPAPQVKLLSVRSSEPDQGTGDGDTANDIVVLDPYRFRLRAERAGHGSGRIYTLTYEARDYAGNTRTATTTVTVPHSAAQ</sequence>
<dbReference type="Proteomes" id="UP000002588">
    <property type="component" value="Chromosome"/>
</dbReference>
<dbReference type="Gene3D" id="3.60.10.10">
    <property type="entry name" value="Endonuclease/exonuclease/phosphatase"/>
    <property type="match status" value="1"/>
</dbReference>
<dbReference type="FunFam" id="3.60.10.10:FF:000072">
    <property type="entry name" value="Extracellular nuclease"/>
    <property type="match status" value="1"/>
</dbReference>
<dbReference type="Pfam" id="PF03372">
    <property type="entry name" value="Exo_endo_phos"/>
    <property type="match status" value="1"/>
</dbReference>
<dbReference type="GO" id="GO:0003824">
    <property type="term" value="F:catalytic activity"/>
    <property type="evidence" value="ECO:0007669"/>
    <property type="project" value="InterPro"/>
</dbReference>
<dbReference type="InterPro" id="IPR005135">
    <property type="entry name" value="Endo/exonuclease/phosphatase"/>
</dbReference>
<dbReference type="AlphaFoldDB" id="A1K5J6"/>
<evidence type="ECO:0000256" key="2">
    <source>
        <dbReference type="SAM" id="SignalP"/>
    </source>
</evidence>
<evidence type="ECO:0000313" key="5">
    <source>
        <dbReference type="Proteomes" id="UP000002588"/>
    </source>
</evidence>
<dbReference type="PROSITE" id="PS51841">
    <property type="entry name" value="LTD"/>
    <property type="match status" value="1"/>
</dbReference>
<dbReference type="PANTHER" id="PTHR42834:SF1">
    <property type="entry name" value="ENDONUCLEASE_EXONUCLEASE_PHOSPHATASE FAMILY PROTEIN (AFU_ORTHOLOGUE AFUA_3G09210)"/>
    <property type="match status" value="1"/>
</dbReference>
<dbReference type="STRING" id="62928.azo1484"/>
<name>A1K5J6_AZOSB</name>
<dbReference type="InterPro" id="IPR036691">
    <property type="entry name" value="Endo/exonu/phosph_ase_sf"/>
</dbReference>
<reference evidence="4 5" key="1">
    <citation type="journal article" date="2006" name="Nat. Biotechnol.">
        <title>Complete genome of the mutualistic, N2-fixing grass endophyte Azoarcus sp. strain BH72.</title>
        <authorList>
            <person name="Krause A."/>
            <person name="Ramakumar A."/>
            <person name="Bartels D."/>
            <person name="Battistoni F."/>
            <person name="Bekel T."/>
            <person name="Boch J."/>
            <person name="Boehm M."/>
            <person name="Friedrich F."/>
            <person name="Hurek T."/>
            <person name="Krause L."/>
            <person name="Linke B."/>
            <person name="McHardy A.C."/>
            <person name="Sarkar A."/>
            <person name="Schneiker S."/>
            <person name="Syed A.A."/>
            <person name="Thauer R."/>
            <person name="Vorhoelter F.-J."/>
            <person name="Weidner S."/>
            <person name="Puehler A."/>
            <person name="Reinhold-Hurek B."/>
            <person name="Kaiser O."/>
            <person name="Goesmann A."/>
        </authorList>
    </citation>
    <scope>NUCLEOTIDE SEQUENCE [LARGE SCALE GENOMIC DNA]</scope>
    <source>
        <strain evidence="4 5">BH72</strain>
    </source>
</reference>
<dbReference type="SUPFAM" id="SSF56219">
    <property type="entry name" value="DNase I-like"/>
    <property type="match status" value="1"/>
</dbReference>
<dbReference type="NCBIfam" id="NF033681">
    <property type="entry name" value="ExeM_NucH_DNase"/>
    <property type="match status" value="1"/>
</dbReference>
<protein>
    <submittedName>
        <fullName evidence="4">Extracellular nuclease</fullName>
    </submittedName>
</protein>
<keyword evidence="5" id="KW-1185">Reference proteome</keyword>
<dbReference type="eggNOG" id="COG2374">
    <property type="taxonomic scope" value="Bacteria"/>
</dbReference>
<dbReference type="HOGENOM" id="CLU_006338_0_1_4"/>
<dbReference type="CDD" id="cd10283">
    <property type="entry name" value="MnuA_DNase1-like"/>
    <property type="match status" value="1"/>
</dbReference>
<feature type="compositionally biased region" description="Gly residues" evidence="1">
    <location>
        <begin position="200"/>
        <end position="212"/>
    </location>
</feature>
<dbReference type="KEGG" id="azo:azo1484"/>